<dbReference type="SUPFAM" id="SSF53807">
    <property type="entry name" value="Helical backbone' metal receptor"/>
    <property type="match status" value="1"/>
</dbReference>
<evidence type="ECO:0000256" key="3">
    <source>
        <dbReference type="ARBA" id="ARBA00022723"/>
    </source>
</evidence>
<feature type="compositionally biased region" description="Low complexity" evidence="5">
    <location>
        <begin position="339"/>
        <end position="350"/>
    </location>
</feature>
<dbReference type="Proteomes" id="UP000030636">
    <property type="component" value="Chromosome"/>
</dbReference>
<feature type="region of interest" description="Disordered" evidence="5">
    <location>
        <begin position="324"/>
        <end position="358"/>
    </location>
</feature>
<name>A0A0A7I8T4_9BIFI</name>
<dbReference type="InterPro" id="IPR050492">
    <property type="entry name" value="Bact_metal-bind_prot9"/>
</dbReference>
<keyword evidence="8" id="KW-1185">Reference proteome</keyword>
<dbReference type="AlphaFoldDB" id="A0A0A7I8T4"/>
<accession>A0A0A7I8T4</accession>
<evidence type="ECO:0000313" key="7">
    <source>
        <dbReference type="EMBL" id="AIZ16421.1"/>
    </source>
</evidence>
<feature type="chain" id="PRO_5002029498" evidence="6">
    <location>
        <begin position="44"/>
        <end position="358"/>
    </location>
</feature>
<evidence type="ECO:0000256" key="4">
    <source>
        <dbReference type="ARBA" id="ARBA00022729"/>
    </source>
</evidence>
<dbReference type="PANTHER" id="PTHR42953:SF1">
    <property type="entry name" value="METAL-BINDING PROTEIN HI_0362-RELATED"/>
    <property type="match status" value="1"/>
</dbReference>
<keyword evidence="3" id="KW-0479">Metal-binding</keyword>
<dbReference type="GO" id="GO:0046872">
    <property type="term" value="F:metal ion binding"/>
    <property type="evidence" value="ECO:0007669"/>
    <property type="project" value="UniProtKB-KW"/>
</dbReference>
<evidence type="ECO:0000256" key="1">
    <source>
        <dbReference type="ARBA" id="ARBA00004196"/>
    </source>
</evidence>
<organism evidence="7 8">
    <name type="scientific">Bifidobacterium pseudolongum PV8-2</name>
    <dbReference type="NCBI Taxonomy" id="1447715"/>
    <lineage>
        <taxon>Bacteria</taxon>
        <taxon>Bacillati</taxon>
        <taxon>Actinomycetota</taxon>
        <taxon>Actinomycetes</taxon>
        <taxon>Bifidobacteriales</taxon>
        <taxon>Bifidobacteriaceae</taxon>
        <taxon>Bifidobacterium</taxon>
    </lineage>
</organism>
<dbReference type="HOGENOM" id="CLU_016838_0_1_11"/>
<dbReference type="InterPro" id="IPR006127">
    <property type="entry name" value="ZnuA-like"/>
</dbReference>
<dbReference type="GO" id="GO:0030313">
    <property type="term" value="C:cell envelope"/>
    <property type="evidence" value="ECO:0007669"/>
    <property type="project" value="UniProtKB-SubCell"/>
</dbReference>
<reference evidence="7 8" key="1">
    <citation type="journal article" date="2015" name="Genome Announc.">
        <title>Bifidobacterium pseudolongum Strain PV8-2, Isolated from a Stool Sample of an Anemic Kenyan Infant.</title>
        <authorList>
            <person name="Vazquez-Gutierrez P."/>
            <person name="Lacroix C."/>
            <person name="Chassard C."/>
            <person name="Klumpp J."/>
            <person name="Stevens M.J."/>
            <person name="Jans C."/>
        </authorList>
    </citation>
    <scope>NUCLEOTIDE SEQUENCE [LARGE SCALE GENOMIC DNA]</scope>
    <source>
        <strain evidence="7 8">PV8-2</strain>
    </source>
</reference>
<evidence type="ECO:0000313" key="8">
    <source>
        <dbReference type="Proteomes" id="UP000030636"/>
    </source>
</evidence>
<evidence type="ECO:0000256" key="5">
    <source>
        <dbReference type="SAM" id="MobiDB-lite"/>
    </source>
</evidence>
<dbReference type="STRING" id="1447715.AH67_05490"/>
<sequence>MMVRHTGCIASTEDNTMTHTRFHSRIRMAMGALCAMTMVLATAACSFNPQPEHPTASTSKTPTGPITLVASLNQWGSLAAAIGGDDVKVTSILSSTTVDAHDFEPTAQDVKALHNADVVLVNGAGYDTWASKNMASSTTCISVSDIVGAMDGDNPHLWFSRDARFAIASELADTFSRLRPGEKKTFSKNLKAWQTCEDTLERHIHEFSKAHPDTTYAATEDVAYYLMSDMGFEDRTPQGYTQAMMNDAEPTAADMRDFKALLADDGVDLFINGAQTATELTDGLVKDARNAKIPVQTVTEQMPSNYKTLTDWIEVLFTQITEKVDPSFVPSAEDDESASSESPSPQASTDTSSPADAD</sequence>
<dbReference type="Pfam" id="PF01297">
    <property type="entry name" value="ZnuA"/>
    <property type="match status" value="1"/>
</dbReference>
<protein>
    <submittedName>
        <fullName evidence="7">ABC transporter substrate-binding protein</fullName>
    </submittedName>
</protein>
<gene>
    <name evidence="7" type="ORF">AH67_05490</name>
</gene>
<comment type="subcellular location">
    <subcellularLocation>
        <location evidence="1">Cell envelope</location>
    </subcellularLocation>
</comment>
<dbReference type="Gene3D" id="3.40.50.1980">
    <property type="entry name" value="Nitrogenase molybdenum iron protein domain"/>
    <property type="match status" value="1"/>
</dbReference>
<dbReference type="EMBL" id="CP007457">
    <property type="protein sequence ID" value="AIZ16421.1"/>
    <property type="molecule type" value="Genomic_DNA"/>
</dbReference>
<proteinExistence type="predicted"/>
<dbReference type="KEGG" id="bpsp:AH67_05490"/>
<feature type="signal peptide" evidence="6">
    <location>
        <begin position="1"/>
        <end position="43"/>
    </location>
</feature>
<evidence type="ECO:0000256" key="2">
    <source>
        <dbReference type="ARBA" id="ARBA00022448"/>
    </source>
</evidence>
<keyword evidence="4 6" id="KW-0732">Signal</keyword>
<dbReference type="GO" id="GO:0030001">
    <property type="term" value="P:metal ion transport"/>
    <property type="evidence" value="ECO:0007669"/>
    <property type="project" value="InterPro"/>
</dbReference>
<evidence type="ECO:0000256" key="6">
    <source>
        <dbReference type="SAM" id="SignalP"/>
    </source>
</evidence>
<dbReference type="PANTHER" id="PTHR42953">
    <property type="entry name" value="HIGH-AFFINITY ZINC UPTAKE SYSTEM PROTEIN ZNUA-RELATED"/>
    <property type="match status" value="1"/>
</dbReference>
<keyword evidence="2" id="KW-0813">Transport</keyword>